<gene>
    <name evidence="6" type="ORF">D3093_12155</name>
</gene>
<reference evidence="6 7" key="1">
    <citation type="submission" date="2018-09" db="EMBL/GenBank/DDBJ databases">
        <title>Whole genome based analysis of evolution and adaptive divergence in Indian and Brazilian strains of Azospirillum brasilense.</title>
        <authorList>
            <person name="Singh C."/>
            <person name="Tripathi A.K."/>
        </authorList>
    </citation>
    <scope>NUCLEOTIDE SEQUENCE [LARGE SCALE GENOMIC DNA]</scope>
    <source>
        <strain evidence="6 7">MTCC4035</strain>
    </source>
</reference>
<feature type="domain" description="Luciferase-like" evidence="5">
    <location>
        <begin position="22"/>
        <end position="346"/>
    </location>
</feature>
<organism evidence="6 7">
    <name type="scientific">Azospirillum argentinense</name>
    <dbReference type="NCBI Taxonomy" id="2970906"/>
    <lineage>
        <taxon>Bacteria</taxon>
        <taxon>Pseudomonadati</taxon>
        <taxon>Pseudomonadota</taxon>
        <taxon>Alphaproteobacteria</taxon>
        <taxon>Rhodospirillales</taxon>
        <taxon>Azospirillaceae</taxon>
        <taxon>Azospirillum</taxon>
    </lineage>
</organism>
<accession>A0A4D8PKN3</accession>
<evidence type="ECO:0000256" key="4">
    <source>
        <dbReference type="ARBA" id="ARBA00023033"/>
    </source>
</evidence>
<dbReference type="InterPro" id="IPR050172">
    <property type="entry name" value="SsuD_RutA_monooxygenase"/>
</dbReference>
<dbReference type="AlphaFoldDB" id="A0A4D8PKN3"/>
<name>A0A4D8PKN3_9PROT</name>
<sequence length="386" mass="41660">MTVSATVSATASVTASAHPLRFVGFVGNHNASEIIPRQGPVVDRDYIETVAKAHELGGFDAVLQAFHSDAPDSLQVSQHITGVTDRLGVLIAHRPGFQAPTILARQFATLDQLSRGRVAINVITGAERSELARDGNSVDDKDDRYARTSEFLDIVRAEWTSGTPFDYAGKYYRVEQAFSQVKPYNASGIPVWIAGASQAAIDVAGRHADTFALWGETHEQVRELLGRVRAAVAKAGRPQPAFSLSLRPILADTEEAAWAKADAIHQKAKALLDKTGFRRGDLPNNEGARRLIAIADAAADKGHRHDKRLWTAIAGLTGAKGNSTSLVGTPDQVADALLDYYDLGITTFLIRGFDPLPDAISYGRELLPRVRQLVAERRPAQAAAAE</sequence>
<dbReference type="EMBL" id="CP032321">
    <property type="protein sequence ID" value="QCN95951.1"/>
    <property type="molecule type" value="Genomic_DNA"/>
</dbReference>
<proteinExistence type="predicted"/>
<dbReference type="Proteomes" id="UP000298595">
    <property type="component" value="Chromosome"/>
</dbReference>
<keyword evidence="2" id="KW-0288">FMN</keyword>
<dbReference type="GO" id="GO:0008726">
    <property type="term" value="F:alkanesulfonate monooxygenase activity"/>
    <property type="evidence" value="ECO:0007669"/>
    <property type="project" value="TreeGrafter"/>
</dbReference>
<dbReference type="Pfam" id="PF00296">
    <property type="entry name" value="Bac_luciferase"/>
    <property type="match status" value="1"/>
</dbReference>
<evidence type="ECO:0000256" key="2">
    <source>
        <dbReference type="ARBA" id="ARBA00022643"/>
    </source>
</evidence>
<keyword evidence="1" id="KW-0285">Flavoprotein</keyword>
<evidence type="ECO:0000259" key="5">
    <source>
        <dbReference type="Pfam" id="PF00296"/>
    </source>
</evidence>
<evidence type="ECO:0000313" key="7">
    <source>
        <dbReference type="Proteomes" id="UP000298595"/>
    </source>
</evidence>
<dbReference type="SUPFAM" id="SSF51679">
    <property type="entry name" value="Bacterial luciferase-like"/>
    <property type="match status" value="1"/>
</dbReference>
<dbReference type="PANTHER" id="PTHR42847">
    <property type="entry name" value="ALKANESULFONATE MONOOXYGENASE"/>
    <property type="match status" value="1"/>
</dbReference>
<dbReference type="RefSeq" id="WP_137115660.1">
    <property type="nucleotide sequence ID" value="NZ_CP032321.1"/>
</dbReference>
<protein>
    <submittedName>
        <fullName evidence="6">LLM class flavin-dependent oxidoreductase</fullName>
    </submittedName>
</protein>
<dbReference type="Gene3D" id="3.20.20.30">
    <property type="entry name" value="Luciferase-like domain"/>
    <property type="match status" value="1"/>
</dbReference>
<dbReference type="CDD" id="cd01094">
    <property type="entry name" value="Alkanesulfonate_monoxygenase"/>
    <property type="match status" value="1"/>
</dbReference>
<evidence type="ECO:0000313" key="6">
    <source>
        <dbReference type="EMBL" id="QCN95951.1"/>
    </source>
</evidence>
<evidence type="ECO:0000256" key="3">
    <source>
        <dbReference type="ARBA" id="ARBA00023002"/>
    </source>
</evidence>
<evidence type="ECO:0000256" key="1">
    <source>
        <dbReference type="ARBA" id="ARBA00022630"/>
    </source>
</evidence>
<keyword evidence="4" id="KW-0503">Monooxygenase</keyword>
<keyword evidence="3" id="KW-0560">Oxidoreductase</keyword>
<dbReference type="GO" id="GO:0046306">
    <property type="term" value="P:alkanesulfonate catabolic process"/>
    <property type="evidence" value="ECO:0007669"/>
    <property type="project" value="TreeGrafter"/>
</dbReference>
<dbReference type="PANTHER" id="PTHR42847:SF9">
    <property type="entry name" value="BLL6451 PROTEIN"/>
    <property type="match status" value="1"/>
</dbReference>
<dbReference type="InterPro" id="IPR036661">
    <property type="entry name" value="Luciferase-like_sf"/>
</dbReference>
<dbReference type="KEGG" id="aare:D3093_12155"/>
<dbReference type="InterPro" id="IPR011251">
    <property type="entry name" value="Luciferase-like_dom"/>
</dbReference>